<name>A0A9D1EFG0_9FIRM</name>
<proteinExistence type="predicted"/>
<comment type="caution">
    <text evidence="1">The sequence shown here is derived from an EMBL/GenBank/DDBJ whole genome shotgun (WGS) entry which is preliminary data.</text>
</comment>
<accession>A0A9D1EFG0</accession>
<gene>
    <name evidence="1" type="ORF">IAC96_10215</name>
</gene>
<evidence type="ECO:0008006" key="3">
    <source>
        <dbReference type="Google" id="ProtNLM"/>
    </source>
</evidence>
<protein>
    <recommendedName>
        <fullName evidence="3">Polymer-forming cytoskeletal protein</fullName>
    </recommendedName>
</protein>
<reference evidence="1" key="1">
    <citation type="submission" date="2020-10" db="EMBL/GenBank/DDBJ databases">
        <authorList>
            <person name="Gilroy R."/>
        </authorList>
    </citation>
    <scope>NUCLEOTIDE SEQUENCE</scope>
    <source>
        <strain evidence="1">ChiW13-3771</strain>
    </source>
</reference>
<evidence type="ECO:0000313" key="2">
    <source>
        <dbReference type="Proteomes" id="UP000824201"/>
    </source>
</evidence>
<reference evidence="1" key="2">
    <citation type="journal article" date="2021" name="PeerJ">
        <title>Extensive microbial diversity within the chicken gut microbiome revealed by metagenomics and culture.</title>
        <authorList>
            <person name="Gilroy R."/>
            <person name="Ravi A."/>
            <person name="Getino M."/>
            <person name="Pursley I."/>
            <person name="Horton D.L."/>
            <person name="Alikhan N.F."/>
            <person name="Baker D."/>
            <person name="Gharbi K."/>
            <person name="Hall N."/>
            <person name="Watson M."/>
            <person name="Adriaenssens E.M."/>
            <person name="Foster-Nyarko E."/>
            <person name="Jarju S."/>
            <person name="Secka A."/>
            <person name="Antonio M."/>
            <person name="Oren A."/>
            <person name="Chaudhuri R.R."/>
            <person name="La Ragione R."/>
            <person name="Hildebrand F."/>
            <person name="Pallen M.J."/>
        </authorList>
    </citation>
    <scope>NUCLEOTIDE SEQUENCE</scope>
    <source>
        <strain evidence="1">ChiW13-3771</strain>
    </source>
</reference>
<dbReference type="EMBL" id="DVHN01000131">
    <property type="protein sequence ID" value="HIR89314.1"/>
    <property type="molecule type" value="Genomic_DNA"/>
</dbReference>
<sequence>MYGNAKVYEHATISGIVFGDAEIFGVDCIWDKVYDNTRVYANASIPENAIKQANLEKVELPQRKGRSFRIKKIFINLIRCKRK</sequence>
<dbReference type="Proteomes" id="UP000824201">
    <property type="component" value="Unassembled WGS sequence"/>
</dbReference>
<organism evidence="1 2">
    <name type="scientific">Candidatus Fimimorpha faecalis</name>
    <dbReference type="NCBI Taxonomy" id="2840824"/>
    <lineage>
        <taxon>Bacteria</taxon>
        <taxon>Bacillati</taxon>
        <taxon>Bacillota</taxon>
        <taxon>Clostridia</taxon>
        <taxon>Eubacteriales</taxon>
        <taxon>Candidatus Fimimorpha</taxon>
    </lineage>
</organism>
<dbReference type="AlphaFoldDB" id="A0A9D1EFG0"/>
<evidence type="ECO:0000313" key="1">
    <source>
        <dbReference type="EMBL" id="HIR89314.1"/>
    </source>
</evidence>